<dbReference type="EC" id="3.4.11.5" evidence="5"/>
<evidence type="ECO:0000256" key="5">
    <source>
        <dbReference type="ARBA" id="ARBA00012568"/>
    </source>
</evidence>
<dbReference type="EC" id="3.4.13.23" evidence="11"/>
<evidence type="ECO:0000256" key="19">
    <source>
        <dbReference type="ARBA" id="ARBA00049107"/>
    </source>
</evidence>
<comment type="catalytic activity">
    <reaction evidence="19">
        <text>L-cysteinylglycine + H2O = L-cysteine + glycine</text>
        <dbReference type="Rhea" id="RHEA:28783"/>
        <dbReference type="ChEBI" id="CHEBI:15377"/>
        <dbReference type="ChEBI" id="CHEBI:35235"/>
        <dbReference type="ChEBI" id="CHEBI:57305"/>
        <dbReference type="ChEBI" id="CHEBI:61694"/>
    </reaction>
    <physiologicalReaction direction="left-to-right" evidence="19">
        <dbReference type="Rhea" id="RHEA:28784"/>
    </physiologicalReaction>
</comment>
<dbReference type="SUPFAM" id="SSF52949">
    <property type="entry name" value="Macro domain-like"/>
    <property type="match status" value="1"/>
</dbReference>
<dbReference type="PROSITE" id="PS00631">
    <property type="entry name" value="CYTOSOL_AP"/>
    <property type="match status" value="1"/>
</dbReference>
<evidence type="ECO:0000256" key="11">
    <source>
        <dbReference type="ARBA" id="ARBA00023625"/>
    </source>
</evidence>
<keyword evidence="7" id="KW-0031">Aminopeptidase</keyword>
<evidence type="ECO:0000256" key="10">
    <source>
        <dbReference type="ARBA" id="ARBA00023511"/>
    </source>
</evidence>
<dbReference type="HAMAP" id="MF_00181">
    <property type="entry name" value="Cytosol_peptidase_M17"/>
    <property type="match status" value="1"/>
</dbReference>
<gene>
    <name evidence="21" type="primary">LAP3_1</name>
    <name evidence="21" type="ORF">DERF_003810</name>
</gene>
<evidence type="ECO:0000256" key="2">
    <source>
        <dbReference type="ARBA" id="ARBA00001585"/>
    </source>
</evidence>
<evidence type="ECO:0000256" key="6">
    <source>
        <dbReference type="ARBA" id="ARBA00014190"/>
    </source>
</evidence>
<accession>A0A922LAY9</accession>
<dbReference type="EC" id="3.4.11.1" evidence="4"/>
<dbReference type="GO" id="GO:0006508">
    <property type="term" value="P:proteolysis"/>
    <property type="evidence" value="ECO:0007669"/>
    <property type="project" value="UniProtKB-KW"/>
</dbReference>
<evidence type="ECO:0000256" key="8">
    <source>
        <dbReference type="ARBA" id="ARBA00022670"/>
    </source>
</evidence>
<evidence type="ECO:0000259" key="20">
    <source>
        <dbReference type="PROSITE" id="PS00631"/>
    </source>
</evidence>
<keyword evidence="9 21" id="KW-0378">Hydrolase</keyword>
<reference evidence="21" key="1">
    <citation type="submission" date="2013-05" db="EMBL/GenBank/DDBJ databases">
        <authorList>
            <person name="Yim A.K.Y."/>
            <person name="Chan T.F."/>
            <person name="Ji K.M."/>
            <person name="Liu X.Y."/>
            <person name="Zhou J.W."/>
            <person name="Li R.Q."/>
            <person name="Yang K.Y."/>
            <person name="Li J."/>
            <person name="Li M."/>
            <person name="Law P.T.W."/>
            <person name="Wu Y.L."/>
            <person name="Cai Z.L."/>
            <person name="Qin H."/>
            <person name="Bao Y."/>
            <person name="Leung R.K.K."/>
            <person name="Ng P.K.S."/>
            <person name="Zou J."/>
            <person name="Zhong X.J."/>
            <person name="Ran P.X."/>
            <person name="Zhong N.S."/>
            <person name="Liu Z.G."/>
            <person name="Tsui S.K.W."/>
        </authorList>
    </citation>
    <scope>NUCLEOTIDE SEQUENCE</scope>
    <source>
        <strain evidence="21">Derf</strain>
        <tissue evidence="21">Whole organism</tissue>
    </source>
</reference>
<evidence type="ECO:0000313" key="21">
    <source>
        <dbReference type="EMBL" id="KAH9529961.1"/>
    </source>
</evidence>
<keyword evidence="8" id="KW-0645">Protease</keyword>
<sequence length="571" mass="62472">IYLVVNRRTIVKKNYQAIQVSNRIDAIIKPLVFKRNFTIQNSHLFLCCRQILNIRPIIQLNNNQKFAIHTTTSSLIMQKNKATLIGVFENSNNKDAFVFTPSAEKVNSSIGGIIEKQLNIVGPVKKCKVRILYDVSPELPIVGVVGLGPENAAYNELEELDEKAENIRSAIATGVRSLRDLGSVEEINVDGCLNPKAASEGANLGLYYFDELKAAALKKSQVKLHLLSNEISDESQWDSGVLLSNGQNLCRNLMENPANIMTPTKFAKIASDTLSKLGVTVHVRDKAWAESMKMGSFLSVAKGSDEPPIFLEVMNVHYNNAPDTKPLVFVGKGITFDSGGISLKSSSNMDKMRADMGGAANVLSTIYTLASKKSPVNIIGLMPLCENLPSGRANKPGDVVTAMNGKTIQVDNTDAEGRLILADGLCYAHQFKPFLIMDIATLTGAISVALGSSATGVFSTSNKYWTMLQKCGVETGDRMWRMPLFNHFTKQTTDSQLADLCNIGKYAGQGGSCIAAAFLREFVTCNSWVHFDIAGVMDNKDEVAYLSKGMSGRPLRTLVKFIEEIFENKAF</sequence>
<evidence type="ECO:0000313" key="22">
    <source>
        <dbReference type="Proteomes" id="UP000790347"/>
    </source>
</evidence>
<dbReference type="InterPro" id="IPR008283">
    <property type="entry name" value="Peptidase_M17_N"/>
</dbReference>
<evidence type="ECO:0000256" key="4">
    <source>
        <dbReference type="ARBA" id="ARBA00012565"/>
    </source>
</evidence>
<comment type="catalytic activity">
    <reaction evidence="18">
        <text>S-benzyl-L-cysteinylglycine + H2O = S-benzyl-L-cysteine + glycine</text>
        <dbReference type="Rhea" id="RHEA:62568"/>
        <dbReference type="ChEBI" id="CHEBI:15377"/>
        <dbReference type="ChEBI" id="CHEBI:57305"/>
        <dbReference type="ChEBI" id="CHEBI:145802"/>
        <dbReference type="ChEBI" id="CHEBI:145803"/>
    </reaction>
    <physiologicalReaction direction="left-to-right" evidence="18">
        <dbReference type="Rhea" id="RHEA:62569"/>
    </physiologicalReaction>
</comment>
<dbReference type="Proteomes" id="UP000790347">
    <property type="component" value="Unassembled WGS sequence"/>
</dbReference>
<evidence type="ECO:0000256" key="14">
    <source>
        <dbReference type="ARBA" id="ARBA00030997"/>
    </source>
</evidence>
<dbReference type="Pfam" id="PF00883">
    <property type="entry name" value="Peptidase_M17"/>
    <property type="match status" value="1"/>
</dbReference>
<dbReference type="PANTHER" id="PTHR11963">
    <property type="entry name" value="LEUCINE AMINOPEPTIDASE-RELATED"/>
    <property type="match status" value="1"/>
</dbReference>
<keyword evidence="22" id="KW-1185">Reference proteome</keyword>
<dbReference type="Gene3D" id="3.40.630.10">
    <property type="entry name" value="Zn peptidases"/>
    <property type="match status" value="1"/>
</dbReference>
<dbReference type="PANTHER" id="PTHR11963:SF23">
    <property type="entry name" value="CYTOSOL AMINOPEPTIDASE"/>
    <property type="match status" value="1"/>
</dbReference>
<comment type="catalytic activity">
    <reaction evidence="10">
        <text>an S-substituted L-cysteinylglycine + H2O = an S-substituted L-cysteine + glycine</text>
        <dbReference type="Rhea" id="RHEA:60444"/>
        <dbReference type="ChEBI" id="CHEBI:15377"/>
        <dbReference type="ChEBI" id="CHEBI:57305"/>
        <dbReference type="ChEBI" id="CHEBI:58717"/>
        <dbReference type="ChEBI" id="CHEBI:143103"/>
        <dbReference type="EC" id="3.4.13.23"/>
    </reaction>
    <physiologicalReaction direction="left-to-right" evidence="10">
        <dbReference type="Rhea" id="RHEA:60445"/>
    </physiologicalReaction>
</comment>
<dbReference type="SUPFAM" id="SSF53187">
    <property type="entry name" value="Zn-dependent exopeptidases"/>
    <property type="match status" value="1"/>
</dbReference>
<reference evidence="21" key="2">
    <citation type="journal article" date="2022" name="Res Sq">
        <title>Comparative Genomics Reveals Insights into the Divergent Evolution of Astigmatic Mites and Household Pest Adaptations.</title>
        <authorList>
            <person name="Xiong Q."/>
            <person name="Wan A.T.-Y."/>
            <person name="Liu X.-Y."/>
            <person name="Fung C.S.-H."/>
            <person name="Xiao X."/>
            <person name="Malainual N."/>
            <person name="Hou J."/>
            <person name="Wang L."/>
            <person name="Wang M."/>
            <person name="Yang K."/>
            <person name="Cui Y."/>
            <person name="Leung E."/>
            <person name="Nong W."/>
            <person name="Shin S.-K."/>
            <person name="Au S."/>
            <person name="Jeong K.Y."/>
            <person name="Chew F.T."/>
            <person name="Hui J."/>
            <person name="Leung T.F."/>
            <person name="Tungtrongchitr A."/>
            <person name="Zhong N."/>
            <person name="Liu Z."/>
            <person name="Tsui S."/>
        </authorList>
    </citation>
    <scope>NUCLEOTIDE SEQUENCE</scope>
    <source>
        <strain evidence="21">Derf</strain>
        <tissue evidence="21">Whole organism</tissue>
    </source>
</reference>
<evidence type="ECO:0000256" key="1">
    <source>
        <dbReference type="ARBA" id="ARBA00000135"/>
    </source>
</evidence>
<comment type="function">
    <text evidence="17">Cytosolic metallopeptidase that catalyzes the removal of unsubstituted N-terminal hydrophobic amino acids from various peptides. The presence of Zn(2+) ions is essential for the peptidase activity, and the association with other cofactors can modulate the substrate spectificity of the enzyme. For instance, in the presence of Mn(2+), it displays a specific Cys-Gly hydrolyzing activity of Cys-Gly-S-conjugates. Involved in the metabolism of glutathione and in the degradation of glutathione S-conjugates, which may play a role in the control of the cell redox status.</text>
</comment>
<feature type="domain" description="Cytosol aminopeptidase" evidence="20">
    <location>
        <begin position="412"/>
        <end position="419"/>
    </location>
</feature>
<dbReference type="Gene3D" id="3.40.220.10">
    <property type="entry name" value="Leucine Aminopeptidase, subunit E, domain 1"/>
    <property type="match status" value="1"/>
</dbReference>
<proteinExistence type="inferred from homology"/>
<evidence type="ECO:0000256" key="13">
    <source>
        <dbReference type="ARBA" id="ARBA00030930"/>
    </source>
</evidence>
<evidence type="ECO:0000256" key="15">
    <source>
        <dbReference type="ARBA" id="ARBA00031564"/>
    </source>
</evidence>
<feature type="non-terminal residue" evidence="21">
    <location>
        <position position="571"/>
    </location>
</feature>
<dbReference type="InterPro" id="IPR000819">
    <property type="entry name" value="Peptidase_M17_C"/>
</dbReference>
<dbReference type="EMBL" id="ASGP02000001">
    <property type="protein sequence ID" value="KAH9529961.1"/>
    <property type="molecule type" value="Genomic_DNA"/>
</dbReference>
<dbReference type="Pfam" id="PF02789">
    <property type="entry name" value="Peptidase_M17_N"/>
    <property type="match status" value="1"/>
</dbReference>
<evidence type="ECO:0000256" key="12">
    <source>
        <dbReference type="ARBA" id="ARBA00029605"/>
    </source>
</evidence>
<dbReference type="InterPro" id="IPR023042">
    <property type="entry name" value="Peptidase_M17_leu_NH2_pept"/>
</dbReference>
<name>A0A922LAY9_DERFA</name>
<evidence type="ECO:0000256" key="3">
    <source>
        <dbReference type="ARBA" id="ARBA00009528"/>
    </source>
</evidence>
<evidence type="ECO:0000256" key="17">
    <source>
        <dbReference type="ARBA" id="ARBA00045966"/>
    </source>
</evidence>
<evidence type="ECO:0000256" key="9">
    <source>
        <dbReference type="ARBA" id="ARBA00022801"/>
    </source>
</evidence>
<dbReference type="GO" id="GO:0070006">
    <property type="term" value="F:metalloaminopeptidase activity"/>
    <property type="evidence" value="ECO:0007669"/>
    <property type="project" value="InterPro"/>
</dbReference>
<organism evidence="21 22">
    <name type="scientific">Dermatophagoides farinae</name>
    <name type="common">American house dust mite</name>
    <dbReference type="NCBI Taxonomy" id="6954"/>
    <lineage>
        <taxon>Eukaryota</taxon>
        <taxon>Metazoa</taxon>
        <taxon>Ecdysozoa</taxon>
        <taxon>Arthropoda</taxon>
        <taxon>Chelicerata</taxon>
        <taxon>Arachnida</taxon>
        <taxon>Acari</taxon>
        <taxon>Acariformes</taxon>
        <taxon>Sarcoptiformes</taxon>
        <taxon>Astigmata</taxon>
        <taxon>Psoroptidia</taxon>
        <taxon>Analgoidea</taxon>
        <taxon>Pyroglyphidae</taxon>
        <taxon>Dermatophagoidinae</taxon>
        <taxon>Dermatophagoides</taxon>
    </lineage>
</organism>
<dbReference type="InterPro" id="IPR043472">
    <property type="entry name" value="Macro_dom-like"/>
</dbReference>
<evidence type="ECO:0000256" key="7">
    <source>
        <dbReference type="ARBA" id="ARBA00022438"/>
    </source>
</evidence>
<dbReference type="CDD" id="cd00433">
    <property type="entry name" value="Peptidase_M17"/>
    <property type="match status" value="1"/>
</dbReference>
<comment type="caution">
    <text evidence="21">The sequence shown here is derived from an EMBL/GenBank/DDBJ whole genome shotgun (WGS) entry which is preliminary data.</text>
</comment>
<dbReference type="GO" id="GO:0005737">
    <property type="term" value="C:cytoplasm"/>
    <property type="evidence" value="ECO:0007669"/>
    <property type="project" value="InterPro"/>
</dbReference>
<comment type="catalytic activity">
    <reaction evidence="1">
        <text>Release of an N-terminal amino acid, Xaa-|-Yaa-, in which Xaa is preferably Leu, but may be other amino acids including Pro although not Arg or Lys, and Yaa may be Pro. Amino acid amides and methyl esters are also readily hydrolyzed, but rates on arylamides are exceedingly low.</text>
        <dbReference type="EC" id="3.4.11.1"/>
    </reaction>
</comment>
<evidence type="ECO:0000256" key="18">
    <source>
        <dbReference type="ARBA" id="ARBA00047881"/>
    </source>
</evidence>
<dbReference type="AlphaFoldDB" id="A0A922LAY9"/>
<dbReference type="InterPro" id="IPR011356">
    <property type="entry name" value="Leucine_aapep/pepB"/>
</dbReference>
<dbReference type="GO" id="GO:0030145">
    <property type="term" value="F:manganese ion binding"/>
    <property type="evidence" value="ECO:0007669"/>
    <property type="project" value="InterPro"/>
</dbReference>
<protein>
    <recommendedName>
        <fullName evidence="6">Cytosol aminopeptidase</fullName>
        <ecNumber evidence="4">3.4.11.1</ecNumber>
        <ecNumber evidence="5">3.4.11.5</ecNumber>
        <ecNumber evidence="11">3.4.13.23</ecNumber>
    </recommendedName>
    <alternativeName>
        <fullName evidence="14">Cysteinylglycine-S-conjugate dipeptidase</fullName>
    </alternativeName>
    <alternativeName>
        <fullName evidence="15">Leucine aminopeptidase 3</fullName>
    </alternativeName>
    <alternativeName>
        <fullName evidence="16">Leucyl aminopeptidase</fullName>
    </alternativeName>
    <alternativeName>
        <fullName evidence="13">Proline aminopeptidase</fullName>
    </alternativeName>
    <alternativeName>
        <fullName evidence="12">Prolyl aminopeptidase</fullName>
    </alternativeName>
</protein>
<dbReference type="PRINTS" id="PR00481">
    <property type="entry name" value="LAMNOPPTDASE"/>
</dbReference>
<comment type="catalytic activity">
    <reaction evidence="2">
        <text>Release of N-terminal proline from a peptide.</text>
        <dbReference type="EC" id="3.4.11.5"/>
    </reaction>
</comment>
<evidence type="ECO:0000256" key="16">
    <source>
        <dbReference type="ARBA" id="ARBA00033172"/>
    </source>
</evidence>
<comment type="similarity">
    <text evidence="3">Belongs to the peptidase M17 family.</text>
</comment>